<reference evidence="2 3" key="1">
    <citation type="submission" date="2015-04" db="EMBL/GenBank/DDBJ databases">
        <authorList>
            <person name="Heijne W.H."/>
            <person name="Fedorova N.D."/>
            <person name="Nierman W.C."/>
            <person name="Vollebregt A.W."/>
            <person name="Zhao Z."/>
            <person name="Wu L."/>
            <person name="Kumar M."/>
            <person name="Stam H."/>
            <person name="van den Berg M.A."/>
            <person name="Pel H.J."/>
        </authorList>
    </citation>
    <scope>NUCLEOTIDE SEQUENCE [LARGE SCALE GENOMIC DNA]</scope>
    <source>
        <strain evidence="2 3">CBS 393.64</strain>
    </source>
</reference>
<dbReference type="PANTHER" id="PTHR36848:SF2">
    <property type="entry name" value="SECRETED PROTEIN"/>
    <property type="match status" value="1"/>
</dbReference>
<protein>
    <recommendedName>
        <fullName evidence="4">Secreted protein</fullName>
    </recommendedName>
</protein>
<dbReference type="STRING" id="1408163.A0A0F4Z5X7"/>
<evidence type="ECO:0008006" key="4">
    <source>
        <dbReference type="Google" id="ProtNLM"/>
    </source>
</evidence>
<dbReference type="AlphaFoldDB" id="A0A0F4Z5X7"/>
<gene>
    <name evidence="2" type="ORF">T310_0460</name>
</gene>
<accession>A0A0F4Z5X7</accession>
<proteinExistence type="predicted"/>
<organism evidence="2 3">
    <name type="scientific">Rasamsonia emersonii (strain ATCC 16479 / CBS 393.64 / IMI 116815)</name>
    <dbReference type="NCBI Taxonomy" id="1408163"/>
    <lineage>
        <taxon>Eukaryota</taxon>
        <taxon>Fungi</taxon>
        <taxon>Dikarya</taxon>
        <taxon>Ascomycota</taxon>
        <taxon>Pezizomycotina</taxon>
        <taxon>Eurotiomycetes</taxon>
        <taxon>Eurotiomycetidae</taxon>
        <taxon>Eurotiales</taxon>
        <taxon>Trichocomaceae</taxon>
        <taxon>Rasamsonia</taxon>
    </lineage>
</organism>
<evidence type="ECO:0000313" key="2">
    <source>
        <dbReference type="EMBL" id="KKA25506.1"/>
    </source>
</evidence>
<comment type="caution">
    <text evidence="2">The sequence shown here is derived from an EMBL/GenBank/DDBJ whole genome shotgun (WGS) entry which is preliminary data.</text>
</comment>
<evidence type="ECO:0000256" key="1">
    <source>
        <dbReference type="SAM" id="SignalP"/>
    </source>
</evidence>
<dbReference type="Pfam" id="PF17132">
    <property type="entry name" value="Glyco_hydro_106"/>
    <property type="match status" value="1"/>
</dbReference>
<sequence>MLCWILLSLLLFCSVHAKPPGVGQRPPPWIQYDVPRDFSNPSGLARPYFRYWVPDADIEDAVLKDDLAQMKAHGFHGAEVICLENYGIEPAVVDPALYGYGGKRWYQKFNTILTTAQRLNLTVDFALGPTQGASIPILDPDTKGMNTELAYGQVNLTSGQTFSGSLPPPANTYAGYANKPDFYPPEVNYTNTFVAAVVARRSKTPSPDPRVTQLDYDSVVDLTPHVVNGQLNYTAPADGNEYILFSFWQRRTGYLAAQGAFNNATNPDNPASWFAYVVDHFSQAGTDLWTSFTEQYVMAGENGDLLRQLGVYAWEDSAEFRATLFWTDDFIAYFNQSRHYSPVKALPAYFGTTNVPPSTLPNSYYYFSFVDANNTDISAKLRNDYRQTLQELYETYHLDGLSKWSAKWNLQGSVQPYATAPILAPPWDMNSAAAHIDAPETESNYFDGVIDAVRAMAGGALLGQKQIFSTELGAHRYEAYAITWPVILNDCKISYAGGVNRIVLHGYPYSGWRPDAEWPGFTTFEWLYSEMWGPRQPAWQYSRPFGDWIARTQLILQTGVPRVDLAIYRHKYIDVDIKHYGIPENLFGHPSLAAAGYSYVGVSPSILTLDNAIVTDGLLARDGPGFSGFIIDNSTNITVEAVTRFLEYAEQGFPIIFVNTVPDTTPYYCPSCDEFVRASIPKLLRYPSVKTASSEAEVHSILLNDLKVVPTAQNLSPVPILYVHRWDELNGVDYFWTYNSDIYNDHETEVSIRVTSNRSTTRVIPYHLNAWTGEITAVLNYTIVNERFNLWVLLKSNQSTIFAFAPEGFFANVPVPPVHVVNTTVPYLHYSASGKKLIARTYLDSRGDALTLSDGRTFRFNKTSAHPRDIALGPWNLTVQDWEPNPDPTKNYTSVYTYHSYTALPSALVPWYNISGLEHTSGIGVYTSSFTWPVVATTKTNTTTTTTPEAAAAGAYLSLPRPIFHTVLVQINGKETPPIDVDDPVVDITPYLRNGTNAVRIEVASTLRNRLLVFNNTQSWEQSQYADSYGPQPYGLVGTVKLVPFREVEIAV</sequence>
<name>A0A0F4Z5X7_RASE3</name>
<dbReference type="OrthoDB" id="2588159at2759"/>
<dbReference type="RefSeq" id="XP_013332118.1">
    <property type="nucleotide sequence ID" value="XM_013476664.1"/>
</dbReference>
<feature type="chain" id="PRO_5002482403" description="Secreted protein" evidence="1">
    <location>
        <begin position="18"/>
        <end position="1052"/>
    </location>
</feature>
<feature type="signal peptide" evidence="1">
    <location>
        <begin position="1"/>
        <end position="17"/>
    </location>
</feature>
<evidence type="ECO:0000313" key="3">
    <source>
        <dbReference type="Proteomes" id="UP000053958"/>
    </source>
</evidence>
<dbReference type="GeneID" id="25312514"/>
<keyword evidence="3" id="KW-1185">Reference proteome</keyword>
<dbReference type="PANTHER" id="PTHR36848">
    <property type="entry name" value="DNA-BINDING PROTEIN (PUTATIVE SECRETED PROTEIN)-RELATED"/>
    <property type="match status" value="1"/>
</dbReference>
<dbReference type="Proteomes" id="UP000053958">
    <property type="component" value="Unassembled WGS sequence"/>
</dbReference>
<dbReference type="InterPro" id="IPR053161">
    <property type="entry name" value="Ulvan_degrading_GH"/>
</dbReference>
<keyword evidence="1" id="KW-0732">Signal</keyword>
<dbReference type="EMBL" id="LASV01000019">
    <property type="protein sequence ID" value="KKA25506.1"/>
    <property type="molecule type" value="Genomic_DNA"/>
</dbReference>